<keyword evidence="3" id="KW-0804">Transcription</keyword>
<evidence type="ECO:0000256" key="4">
    <source>
        <dbReference type="PROSITE-ProRule" id="PRU00335"/>
    </source>
</evidence>
<gene>
    <name evidence="6" type="ORF">DES45_10310</name>
</gene>
<keyword evidence="7" id="KW-1185">Reference proteome</keyword>
<dbReference type="InterPro" id="IPR009057">
    <property type="entry name" value="Homeodomain-like_sf"/>
</dbReference>
<dbReference type="Pfam" id="PF00440">
    <property type="entry name" value="TetR_N"/>
    <property type="match status" value="1"/>
</dbReference>
<feature type="DNA-binding region" description="H-T-H motif" evidence="4">
    <location>
        <begin position="37"/>
        <end position="56"/>
    </location>
</feature>
<dbReference type="InterPro" id="IPR036271">
    <property type="entry name" value="Tet_transcr_reg_TetR-rel_C_sf"/>
</dbReference>
<dbReference type="AlphaFoldDB" id="A0A370HMN8"/>
<dbReference type="InterPro" id="IPR050109">
    <property type="entry name" value="HTH-type_TetR-like_transc_reg"/>
</dbReference>
<sequence>MSGTKAKRQPRADARRNMHALLDAAMEVFATSGVDAPIREIAEKAEVGVGTLYRHFPQRSDLIVAVFRKEVDACAAAASIMAEQYEPGEALERWLDRFIEFVAAKRGLSAALHSGDPAYDPLPAYLMEHLAPAASRLLQAAATAGVVRSDVEAPDLLMAVAHLCSPDGKGGITEASRRMVSLLIDGIRYDARGQP</sequence>
<dbReference type="InterPro" id="IPR001647">
    <property type="entry name" value="HTH_TetR"/>
</dbReference>
<dbReference type="SUPFAM" id="SSF46689">
    <property type="entry name" value="Homeodomain-like"/>
    <property type="match status" value="1"/>
</dbReference>
<dbReference type="PROSITE" id="PS50977">
    <property type="entry name" value="HTH_TETR_2"/>
    <property type="match status" value="1"/>
</dbReference>
<organism evidence="6 7">
    <name type="scientific">Microvirga subterranea</name>
    <dbReference type="NCBI Taxonomy" id="186651"/>
    <lineage>
        <taxon>Bacteria</taxon>
        <taxon>Pseudomonadati</taxon>
        <taxon>Pseudomonadota</taxon>
        <taxon>Alphaproteobacteria</taxon>
        <taxon>Hyphomicrobiales</taxon>
        <taxon>Methylobacteriaceae</taxon>
        <taxon>Microvirga</taxon>
    </lineage>
</organism>
<keyword evidence="1" id="KW-0805">Transcription regulation</keyword>
<dbReference type="GO" id="GO:0003700">
    <property type="term" value="F:DNA-binding transcription factor activity"/>
    <property type="evidence" value="ECO:0007669"/>
    <property type="project" value="TreeGrafter"/>
</dbReference>
<dbReference type="GO" id="GO:0000976">
    <property type="term" value="F:transcription cis-regulatory region binding"/>
    <property type="evidence" value="ECO:0007669"/>
    <property type="project" value="TreeGrafter"/>
</dbReference>
<dbReference type="InterPro" id="IPR049445">
    <property type="entry name" value="TetR_SbtR-like_C"/>
</dbReference>
<evidence type="ECO:0000256" key="1">
    <source>
        <dbReference type="ARBA" id="ARBA00023015"/>
    </source>
</evidence>
<proteinExistence type="predicted"/>
<dbReference type="PANTHER" id="PTHR30055:SF234">
    <property type="entry name" value="HTH-TYPE TRANSCRIPTIONAL REGULATOR BETI"/>
    <property type="match status" value="1"/>
</dbReference>
<protein>
    <submittedName>
        <fullName evidence="6">TetR family transcriptional regulator</fullName>
    </submittedName>
</protein>
<evidence type="ECO:0000313" key="6">
    <source>
        <dbReference type="EMBL" id="RDI59759.1"/>
    </source>
</evidence>
<feature type="domain" description="HTH tetR-type" evidence="5">
    <location>
        <begin position="15"/>
        <end position="74"/>
    </location>
</feature>
<comment type="caution">
    <text evidence="6">The sequence shown here is derived from an EMBL/GenBank/DDBJ whole genome shotgun (WGS) entry which is preliminary data.</text>
</comment>
<reference evidence="6 7" key="1">
    <citation type="submission" date="2018-07" db="EMBL/GenBank/DDBJ databases">
        <title>Genomic Encyclopedia of Type Strains, Phase IV (KMG-IV): sequencing the most valuable type-strain genomes for metagenomic binning, comparative biology and taxonomic classification.</title>
        <authorList>
            <person name="Goeker M."/>
        </authorList>
    </citation>
    <scope>NUCLEOTIDE SEQUENCE [LARGE SCALE GENOMIC DNA]</scope>
    <source>
        <strain evidence="6 7">DSM 14364</strain>
    </source>
</reference>
<dbReference type="SUPFAM" id="SSF48498">
    <property type="entry name" value="Tetracyclin repressor-like, C-terminal domain"/>
    <property type="match status" value="1"/>
</dbReference>
<dbReference type="PRINTS" id="PR00455">
    <property type="entry name" value="HTHTETR"/>
</dbReference>
<evidence type="ECO:0000313" key="7">
    <source>
        <dbReference type="Proteomes" id="UP000254925"/>
    </source>
</evidence>
<dbReference type="Gene3D" id="1.10.357.10">
    <property type="entry name" value="Tetracycline Repressor, domain 2"/>
    <property type="match status" value="1"/>
</dbReference>
<name>A0A370HMN8_9HYPH</name>
<evidence type="ECO:0000256" key="3">
    <source>
        <dbReference type="ARBA" id="ARBA00023163"/>
    </source>
</evidence>
<accession>A0A370HMN8</accession>
<dbReference type="EMBL" id="QQBB01000003">
    <property type="protein sequence ID" value="RDI59759.1"/>
    <property type="molecule type" value="Genomic_DNA"/>
</dbReference>
<dbReference type="Proteomes" id="UP000254925">
    <property type="component" value="Unassembled WGS sequence"/>
</dbReference>
<evidence type="ECO:0000256" key="2">
    <source>
        <dbReference type="ARBA" id="ARBA00023125"/>
    </source>
</evidence>
<evidence type="ECO:0000259" key="5">
    <source>
        <dbReference type="PROSITE" id="PS50977"/>
    </source>
</evidence>
<keyword evidence="2 4" id="KW-0238">DNA-binding</keyword>
<dbReference type="PANTHER" id="PTHR30055">
    <property type="entry name" value="HTH-TYPE TRANSCRIPTIONAL REGULATOR RUTR"/>
    <property type="match status" value="1"/>
</dbReference>
<dbReference type="Pfam" id="PF21597">
    <property type="entry name" value="TetR_C_43"/>
    <property type="match status" value="1"/>
</dbReference>